<dbReference type="GO" id="GO:0033017">
    <property type="term" value="C:sarcoplasmic reticulum membrane"/>
    <property type="evidence" value="ECO:0007669"/>
    <property type="project" value="TreeGrafter"/>
</dbReference>
<feature type="compositionally biased region" description="Polar residues" evidence="1">
    <location>
        <begin position="257"/>
        <end position="270"/>
    </location>
</feature>
<proteinExistence type="predicted"/>
<dbReference type="GO" id="GO:0034704">
    <property type="term" value="C:calcium channel complex"/>
    <property type="evidence" value="ECO:0007669"/>
    <property type="project" value="TreeGrafter"/>
</dbReference>
<feature type="transmembrane region" description="Helical" evidence="2">
    <location>
        <begin position="219"/>
        <end position="238"/>
    </location>
</feature>
<dbReference type="InterPro" id="IPR018247">
    <property type="entry name" value="EF_Hand_1_Ca_BS"/>
</dbReference>
<dbReference type="InterPro" id="IPR015925">
    <property type="entry name" value="Ryanodine_IP3_receptor"/>
</dbReference>
<accession>A0A0M3KCQ5</accession>
<dbReference type="GO" id="GO:0030018">
    <property type="term" value="C:Z disc"/>
    <property type="evidence" value="ECO:0007669"/>
    <property type="project" value="TreeGrafter"/>
</dbReference>
<evidence type="ECO:0000256" key="1">
    <source>
        <dbReference type="SAM" id="MobiDB-lite"/>
    </source>
</evidence>
<keyword evidence="2" id="KW-0472">Membrane</keyword>
<sequence length="406" mass="45144">LMMCTDVNNDGKVDYMEFTERFHNPARDIGFNLAVLLINLKEHITNDPRLEKIIEKASTLLDYFDPYLGRIEIMGSINVLNFEIIPSEQFRDSKNSFLFNVLQDDGGDQGKLEAFINFCEDTIFEMQHAAEISSGDAADSKVERAMKQRDYFLQQTSPSEQLSRTIKTGYNYGVSAASALKPSNVSKSLQSAAAKIRAMTWAQLMFEAAKLIIRGGHKLGIALYLIACTIYSFGYFLMISGRDEEESEQAALPMPESATSRFQAQHSTEIPSYRNRSREYDIFGVHVHHDVDQQPPSPMSQTHTSENELAPPSPTPPPEGGLQTATPVPQQQASDIQSVGSAAFANVAMSQAGSDFDSSADFYEPKIAEQEHVSTQFQNHRKANTLSGILHQRYSALPSSRHLSAN</sequence>
<keyword evidence="2" id="KW-1133">Transmembrane helix</keyword>
<evidence type="ECO:0000313" key="3">
    <source>
        <dbReference type="WBParaSite" id="ASIM_0001875601-mRNA-1"/>
    </source>
</evidence>
<feature type="compositionally biased region" description="Polar residues" evidence="1">
    <location>
        <begin position="323"/>
        <end position="337"/>
    </location>
</feature>
<name>A0A0M3KCQ5_ANISI</name>
<feature type="region of interest" description="Disordered" evidence="1">
    <location>
        <begin position="289"/>
        <end position="337"/>
    </location>
</feature>
<protein>
    <submittedName>
        <fullName evidence="3">Ryanodine receptor 44F (inferred by orthology to a D. melanogaster protein)</fullName>
    </submittedName>
</protein>
<feature type="region of interest" description="Disordered" evidence="1">
    <location>
        <begin position="247"/>
        <end position="273"/>
    </location>
</feature>
<dbReference type="PANTHER" id="PTHR46399">
    <property type="entry name" value="B30.2/SPRY DOMAIN-CONTAINING PROTEIN"/>
    <property type="match status" value="1"/>
</dbReference>
<evidence type="ECO:0000256" key="2">
    <source>
        <dbReference type="SAM" id="Phobius"/>
    </source>
</evidence>
<reference evidence="3" key="1">
    <citation type="submission" date="2017-02" db="UniProtKB">
        <authorList>
            <consortium name="WormBaseParasite"/>
        </authorList>
    </citation>
    <scope>IDENTIFICATION</scope>
</reference>
<dbReference type="GO" id="GO:0014808">
    <property type="term" value="P:release of sequestered calcium ion into cytosol by sarcoplasmic reticulum"/>
    <property type="evidence" value="ECO:0007669"/>
    <property type="project" value="TreeGrafter"/>
</dbReference>
<dbReference type="GO" id="GO:0005219">
    <property type="term" value="F:ryanodine-sensitive calcium-release channel activity"/>
    <property type="evidence" value="ECO:0007669"/>
    <property type="project" value="TreeGrafter"/>
</dbReference>
<dbReference type="PROSITE" id="PS00018">
    <property type="entry name" value="EF_HAND_1"/>
    <property type="match status" value="1"/>
</dbReference>
<dbReference type="AlphaFoldDB" id="A0A0M3KCQ5"/>
<dbReference type="GO" id="GO:0042383">
    <property type="term" value="C:sarcolemma"/>
    <property type="evidence" value="ECO:0007669"/>
    <property type="project" value="TreeGrafter"/>
</dbReference>
<keyword evidence="2" id="KW-0812">Transmembrane</keyword>
<dbReference type="GO" id="GO:0006941">
    <property type="term" value="P:striated muscle contraction"/>
    <property type="evidence" value="ECO:0007669"/>
    <property type="project" value="TreeGrafter"/>
</dbReference>
<organism evidence="3">
    <name type="scientific">Anisakis simplex</name>
    <name type="common">Herring worm</name>
    <dbReference type="NCBI Taxonomy" id="6269"/>
    <lineage>
        <taxon>Eukaryota</taxon>
        <taxon>Metazoa</taxon>
        <taxon>Ecdysozoa</taxon>
        <taxon>Nematoda</taxon>
        <taxon>Chromadorea</taxon>
        <taxon>Rhabditida</taxon>
        <taxon>Spirurina</taxon>
        <taxon>Ascaridomorpha</taxon>
        <taxon>Ascaridoidea</taxon>
        <taxon>Anisakidae</taxon>
        <taxon>Anisakis</taxon>
        <taxon>Anisakis simplex complex</taxon>
    </lineage>
</organism>
<dbReference type="GO" id="GO:0005790">
    <property type="term" value="C:smooth endoplasmic reticulum"/>
    <property type="evidence" value="ECO:0007669"/>
    <property type="project" value="TreeGrafter"/>
</dbReference>
<dbReference type="WBParaSite" id="ASIM_0001875601-mRNA-1">
    <property type="protein sequence ID" value="ASIM_0001875601-mRNA-1"/>
    <property type="gene ID" value="ASIM_0001875601"/>
</dbReference>
<dbReference type="PANTHER" id="PTHR46399:SF8">
    <property type="entry name" value="B30.2_SPRY DOMAIN-CONTAINING PROTEIN"/>
    <property type="match status" value="1"/>
</dbReference>